<organism evidence="1">
    <name type="scientific">hydrothermal vent metagenome</name>
    <dbReference type="NCBI Taxonomy" id="652676"/>
    <lineage>
        <taxon>unclassified sequences</taxon>
        <taxon>metagenomes</taxon>
        <taxon>ecological metagenomes</taxon>
    </lineage>
</organism>
<feature type="non-terminal residue" evidence="1">
    <location>
        <position position="146"/>
    </location>
</feature>
<gene>
    <name evidence="1" type="ORF">MNBD_GAMMA07-799</name>
</gene>
<reference evidence="1" key="1">
    <citation type="submission" date="2018-06" db="EMBL/GenBank/DDBJ databases">
        <authorList>
            <person name="Zhirakovskaya E."/>
        </authorList>
    </citation>
    <scope>NUCLEOTIDE SEQUENCE</scope>
</reference>
<name>A0A3B0XMV1_9ZZZZ</name>
<dbReference type="AlphaFoldDB" id="A0A3B0XMV1"/>
<evidence type="ECO:0008006" key="2">
    <source>
        <dbReference type="Google" id="ProtNLM"/>
    </source>
</evidence>
<accession>A0A3B0XMV1</accession>
<dbReference type="EMBL" id="UOFF01000434">
    <property type="protein sequence ID" value="VAW57656.1"/>
    <property type="molecule type" value="Genomic_DNA"/>
</dbReference>
<proteinExistence type="predicted"/>
<protein>
    <recommendedName>
        <fullName evidence="2">TNase-like domain-containing protein</fullName>
    </recommendedName>
</protein>
<sequence>MLKTIFNKKSQMTLSAIILFGMAFSAMAAVQVAYSGKYRAYILNVESANVINISVDVWAGFPRSFRVTLPNIAIPINHPEAPACQQELVQKALDFTSKFLKDAKKIEVRDITLENTGESDTKINIYTNKGSLADKLKAAGLARPIS</sequence>
<evidence type="ECO:0000313" key="1">
    <source>
        <dbReference type="EMBL" id="VAW57656.1"/>
    </source>
</evidence>